<evidence type="ECO:0000313" key="2">
    <source>
        <dbReference type="EMBL" id="PPH75175.1"/>
    </source>
</evidence>
<dbReference type="Proteomes" id="UP000239698">
    <property type="component" value="Unassembled WGS sequence"/>
</dbReference>
<dbReference type="Proteomes" id="UP000237881">
    <property type="component" value="Unassembled WGS sequence"/>
</dbReference>
<proteinExistence type="predicted"/>
<comment type="caution">
    <text evidence="1">The sequence shown here is derived from an EMBL/GenBank/DDBJ whole genome shotgun (WGS) entry which is preliminary data.</text>
</comment>
<reference evidence="3 4" key="1">
    <citation type="submission" date="2018-02" db="EMBL/GenBank/DDBJ databases">
        <title>Bacteriophage NCPPB3778 and a type I-E CRISPR drive the evolution of the US Biological Select Agent, Rathayibacter toxicus.</title>
        <authorList>
            <person name="Davis E.W.II."/>
            <person name="Tabima J.F."/>
            <person name="Weisberg A.J."/>
            <person name="Lopes L.D."/>
            <person name="Wiseman M.S."/>
            <person name="Wiseman M.S."/>
            <person name="Pupko T."/>
            <person name="Belcher M.S."/>
            <person name="Sechler A.J."/>
            <person name="Tancos M.A."/>
            <person name="Schroeder B.K."/>
            <person name="Murray T.D."/>
            <person name="Luster D.G."/>
            <person name="Schneider W.L."/>
            <person name="Rogers E."/>
            <person name="Andreote F.D."/>
            <person name="Grunwald N.J."/>
            <person name="Putnam M.L."/>
            <person name="Chang J.H."/>
        </authorList>
    </citation>
    <scope>NUCLEOTIDE SEQUENCE [LARGE SCALE GENOMIC DNA]</scope>
    <source>
        <strain evidence="2 4">AY1D6</strain>
        <strain evidence="1 3">AY1I9</strain>
    </source>
</reference>
<evidence type="ECO:0000313" key="1">
    <source>
        <dbReference type="EMBL" id="PPF15945.1"/>
    </source>
</evidence>
<dbReference type="AlphaFoldDB" id="A0ABD6WBL7"/>
<accession>A0ABD6WBL7</accession>
<organism evidence="1 3">
    <name type="scientific">Rathayibacter rathayi</name>
    <name type="common">Corynebacterium rathayi</name>
    <dbReference type="NCBI Taxonomy" id="33887"/>
    <lineage>
        <taxon>Bacteria</taxon>
        <taxon>Bacillati</taxon>
        <taxon>Actinomycetota</taxon>
        <taxon>Actinomycetes</taxon>
        <taxon>Micrococcales</taxon>
        <taxon>Microbacteriaceae</taxon>
        <taxon>Rathayibacter</taxon>
    </lineage>
</organism>
<protein>
    <submittedName>
        <fullName evidence="1">Uncharacterized protein</fullName>
    </submittedName>
</protein>
<dbReference type="RefSeq" id="WP_097166541.1">
    <property type="nucleotide sequence ID" value="NZ_CP028129.1"/>
</dbReference>
<dbReference type="EMBL" id="PSUL01000002">
    <property type="protein sequence ID" value="PPF15945.1"/>
    <property type="molecule type" value="Genomic_DNA"/>
</dbReference>
<keyword evidence="4" id="KW-1185">Reference proteome</keyword>
<dbReference type="GeneID" id="49819546"/>
<gene>
    <name evidence="1" type="ORF">C5C04_01640</name>
    <name evidence="2" type="ORF">C5C40_11725</name>
</gene>
<evidence type="ECO:0000313" key="4">
    <source>
        <dbReference type="Proteomes" id="UP000239698"/>
    </source>
</evidence>
<dbReference type="EMBL" id="PSVT01000027">
    <property type="protein sequence ID" value="PPH75175.1"/>
    <property type="molecule type" value="Genomic_DNA"/>
</dbReference>
<sequence>MLYRLPPDAFAELPVDRRAHYPAGTAAGVPAPGVRYRAWAPPQALATAHDDDDRLALLTLYGRIRQLDVRPS</sequence>
<name>A0ABD6WBL7_RATRA</name>
<evidence type="ECO:0000313" key="3">
    <source>
        <dbReference type="Proteomes" id="UP000237881"/>
    </source>
</evidence>
<dbReference type="KEGG" id="rry:C1O28_03665"/>